<sequence>MRIFRKIRKKLLVSGKIKNYLIYALGEIILIVLGVLIAWKINTLNELRKNKIVEIKIYQSLNEELNANLDLLDYAIASYTQNVQNLESTIDLILEETPKLLSEDEKKAIIDVAYKPTQLHSGAINSVNTTNKFEFIESVFLKDLIAAYPNELDNFQNQETKIENIIVNRLQPTIEKYISLIDILTQREFPCQEHKEFTLASNYNNLLLSRSYQNCLVDRVLQTEIQLENAKTLRDKTQMIAYKLTKELENE</sequence>
<keyword evidence="1" id="KW-0472">Membrane</keyword>
<name>A0A368ZDW4_9FLAO</name>
<dbReference type="OrthoDB" id="1430261at2"/>
<evidence type="ECO:0000313" key="2">
    <source>
        <dbReference type="EMBL" id="RCW91432.1"/>
    </source>
</evidence>
<dbReference type="RefSeq" id="WP_114309945.1">
    <property type="nucleotide sequence ID" value="NZ_QPJO01000003.1"/>
</dbReference>
<evidence type="ECO:0000256" key="1">
    <source>
        <dbReference type="SAM" id="Phobius"/>
    </source>
</evidence>
<keyword evidence="1" id="KW-1133">Transmembrane helix</keyword>
<protein>
    <submittedName>
        <fullName evidence="2">Uncharacterized protein</fullName>
    </submittedName>
</protein>
<organism evidence="2 3">
    <name type="scientific">Winogradskyella arenosi</name>
    <dbReference type="NCBI Taxonomy" id="533325"/>
    <lineage>
        <taxon>Bacteria</taxon>
        <taxon>Pseudomonadati</taxon>
        <taxon>Bacteroidota</taxon>
        <taxon>Flavobacteriia</taxon>
        <taxon>Flavobacteriales</taxon>
        <taxon>Flavobacteriaceae</taxon>
        <taxon>Winogradskyella</taxon>
    </lineage>
</organism>
<feature type="transmembrane region" description="Helical" evidence="1">
    <location>
        <begin position="20"/>
        <end position="39"/>
    </location>
</feature>
<comment type="caution">
    <text evidence="2">The sequence shown here is derived from an EMBL/GenBank/DDBJ whole genome shotgun (WGS) entry which is preliminary data.</text>
</comment>
<dbReference type="EMBL" id="QPJO01000003">
    <property type="protein sequence ID" value="RCW91432.1"/>
    <property type="molecule type" value="Genomic_DNA"/>
</dbReference>
<dbReference type="AlphaFoldDB" id="A0A368ZDW4"/>
<proteinExistence type="predicted"/>
<keyword evidence="1" id="KW-0812">Transmembrane</keyword>
<evidence type="ECO:0000313" key="3">
    <source>
        <dbReference type="Proteomes" id="UP000253436"/>
    </source>
</evidence>
<keyword evidence="3" id="KW-1185">Reference proteome</keyword>
<dbReference type="Proteomes" id="UP000253436">
    <property type="component" value="Unassembled WGS sequence"/>
</dbReference>
<accession>A0A368ZDW4</accession>
<reference evidence="2 3" key="1">
    <citation type="submission" date="2018-07" db="EMBL/GenBank/DDBJ databases">
        <title>Genomic Encyclopedia of Type Strains, Phase III (KMG-III): the genomes of soil and plant-associated and newly described type strains.</title>
        <authorList>
            <person name="Whitman W."/>
        </authorList>
    </citation>
    <scope>NUCLEOTIDE SEQUENCE [LARGE SCALE GENOMIC DNA]</scope>
    <source>
        <strain evidence="2 3">CECT 7958</strain>
    </source>
</reference>
<gene>
    <name evidence="2" type="ORF">DFQ08_103262</name>
</gene>